<evidence type="ECO:0008006" key="4">
    <source>
        <dbReference type="Google" id="ProtNLM"/>
    </source>
</evidence>
<dbReference type="RefSeq" id="WP_199382154.1">
    <property type="nucleotide sequence ID" value="NZ_JAEMHM010000001.1"/>
</dbReference>
<evidence type="ECO:0000313" key="3">
    <source>
        <dbReference type="Proteomes" id="UP000636888"/>
    </source>
</evidence>
<feature type="chain" id="PRO_5035157253" description="Lipoprotein" evidence="1">
    <location>
        <begin position="19"/>
        <end position="160"/>
    </location>
</feature>
<dbReference type="AlphaFoldDB" id="A0A8J7IVR1"/>
<gene>
    <name evidence="2" type="ORF">JFN93_01230</name>
</gene>
<comment type="caution">
    <text evidence="2">The sequence shown here is derived from an EMBL/GenBank/DDBJ whole genome shotgun (WGS) entry which is preliminary data.</text>
</comment>
<dbReference type="Proteomes" id="UP000636888">
    <property type="component" value="Unassembled WGS sequence"/>
</dbReference>
<sequence>MKKALLLLLVGTALIAGCGGGGGVADAPTPTIEVATRAALSSTVVYGVELTVQLPAGVTVAADATGAVADGVIVPKVAGTLVGGRYVAAGASTPATVTIIASNAAGLTVGELVNVACQVSPGATPTAAAFTVTHFSAWAVVGNDTVPIEGVTPALGYAVL</sequence>
<proteinExistence type="predicted"/>
<dbReference type="PROSITE" id="PS51257">
    <property type="entry name" value="PROKAR_LIPOPROTEIN"/>
    <property type="match status" value="1"/>
</dbReference>
<accession>A0A8J7IVR1</accession>
<evidence type="ECO:0000256" key="1">
    <source>
        <dbReference type="SAM" id="SignalP"/>
    </source>
</evidence>
<protein>
    <recommendedName>
        <fullName evidence="4">Lipoprotein</fullName>
    </recommendedName>
</protein>
<evidence type="ECO:0000313" key="2">
    <source>
        <dbReference type="EMBL" id="MBJ6723317.1"/>
    </source>
</evidence>
<keyword evidence="1" id="KW-0732">Signal</keyword>
<name>A0A8J7IVR1_9BACT</name>
<feature type="signal peptide" evidence="1">
    <location>
        <begin position="1"/>
        <end position="18"/>
    </location>
</feature>
<reference evidence="2" key="1">
    <citation type="submission" date="2020-12" db="EMBL/GenBank/DDBJ databases">
        <title>Geomonas sp. Red875, isolated from river sediment.</title>
        <authorList>
            <person name="Xu Z."/>
            <person name="Zhang Z."/>
            <person name="Masuda Y."/>
            <person name="Itoh H."/>
            <person name="Senoo K."/>
        </authorList>
    </citation>
    <scope>NUCLEOTIDE SEQUENCE</scope>
    <source>
        <strain evidence="2">Red875</strain>
    </source>
</reference>
<keyword evidence="3" id="KW-1185">Reference proteome</keyword>
<organism evidence="2 3">
    <name type="scientific">Geomesophilobacter sediminis</name>
    <dbReference type="NCBI Taxonomy" id="2798584"/>
    <lineage>
        <taxon>Bacteria</taxon>
        <taxon>Pseudomonadati</taxon>
        <taxon>Thermodesulfobacteriota</taxon>
        <taxon>Desulfuromonadia</taxon>
        <taxon>Geobacterales</taxon>
        <taxon>Geobacteraceae</taxon>
        <taxon>Geomesophilobacter</taxon>
    </lineage>
</organism>
<dbReference type="EMBL" id="JAEMHM010000001">
    <property type="protein sequence ID" value="MBJ6723317.1"/>
    <property type="molecule type" value="Genomic_DNA"/>
</dbReference>